<name>A0A6N1NX85_9VIRU</name>
<proteinExistence type="predicted"/>
<accession>A0A6N1NX85</accession>
<dbReference type="InterPro" id="IPR029058">
    <property type="entry name" value="AB_hydrolase_fold"/>
</dbReference>
<dbReference type="KEGG" id="vg:80519209"/>
<evidence type="ECO:0000313" key="1">
    <source>
        <dbReference type="EMBL" id="QKU35763.1"/>
    </source>
</evidence>
<organism evidence="1">
    <name type="scientific">Tupanvirus soda lake</name>
    <dbReference type="NCBI Taxonomy" id="2126985"/>
    <lineage>
        <taxon>Viruses</taxon>
        <taxon>Varidnaviria</taxon>
        <taxon>Bamfordvirae</taxon>
        <taxon>Nucleocytoviricota</taxon>
        <taxon>Megaviricetes</taxon>
        <taxon>Imitervirales</taxon>
        <taxon>Mimiviridae</taxon>
        <taxon>Megamimivirinae</taxon>
        <taxon>Tupanvirus</taxon>
        <taxon>Tupanvirus salinum</taxon>
    </lineage>
</organism>
<dbReference type="RefSeq" id="YP_010782445.1">
    <property type="nucleotide sequence ID" value="NC_075039.1"/>
</dbReference>
<sequence length="248" mass="28654">MKDHYGIEVTPINDLTNMVKGNMHYIFEDVHYLYKNNGNKYLIVSFHGAVKNTIPMPVFRLYNRNYKNSDMLCISDGLLHKYKPKGLALAWFLSSEKYNMEEVYSKIIGHIMKNYTKVLFIGTSGGGHAALYYACKFNGMCLLGNSQIYLDKYKYYQTVIETLEKNGDKPVIPNIEQMVKTNPPKRIILSTNTKDIHHYQEHSIPFVKYCTSIGYVNIKPLFFAGNSKATHAHYFKNKVGRLINNILR</sequence>
<dbReference type="SUPFAM" id="SSF53474">
    <property type="entry name" value="alpha/beta-Hydrolases"/>
    <property type="match status" value="1"/>
</dbReference>
<protein>
    <recommendedName>
        <fullName evidence="2">Alpha/beta hydrolase</fullName>
    </recommendedName>
</protein>
<dbReference type="EMBL" id="KY523104">
    <property type="protein sequence ID" value="QKU35763.1"/>
    <property type="molecule type" value="Genomic_DNA"/>
</dbReference>
<reference evidence="1" key="2">
    <citation type="journal article" date="2018" name="Nat. Commun.">
        <title>Tailed giant Tupanvirus possesses the most complete translational apparatus of the known virosphere.</title>
        <authorList>
            <person name="Abrahao J."/>
            <person name="Silva L."/>
            <person name="Silva L.S."/>
            <person name="Khalil J.Y.B."/>
            <person name="Rodrigues R."/>
            <person name="Arantes T."/>
            <person name="Assis F."/>
            <person name="Boratto P."/>
            <person name="Andrade M."/>
            <person name="Kroon E.G."/>
            <person name="Ribeiro B."/>
            <person name="Bergier I."/>
            <person name="Seligmann H."/>
            <person name="Ghigo E."/>
            <person name="Colson P."/>
            <person name="Levasseur A."/>
            <person name="Kroemer G."/>
            <person name="Raoult D."/>
            <person name="La Scola B."/>
        </authorList>
    </citation>
    <scope>NUCLEOTIDE SEQUENCE [LARGE SCALE GENOMIC DNA]</scope>
    <source>
        <strain evidence="1">Soda lake</strain>
    </source>
</reference>
<dbReference type="GeneID" id="80519209"/>
<reference evidence="1" key="1">
    <citation type="submission" date="2017-01" db="EMBL/GenBank/DDBJ databases">
        <authorList>
            <person name="Assis F.L."/>
            <person name="Abrahao J.S."/>
            <person name="Silva L."/>
            <person name="Khalil J.B."/>
            <person name="Rodrigues R."/>
            <person name="Silva L.S."/>
            <person name="Arantes T."/>
            <person name="Boratto P."/>
            <person name="Andrade M."/>
            <person name="Kroon E.G."/>
            <person name="Ribeiro B."/>
            <person name="Bergier I."/>
            <person name="Seligmann H."/>
            <person name="Ghigo E."/>
            <person name="Colson P."/>
            <person name="Levasseur A."/>
            <person name="Raoult D."/>
            <person name="Scola B.L."/>
        </authorList>
    </citation>
    <scope>NUCLEOTIDE SEQUENCE</scope>
    <source>
        <strain evidence="1">Soda lake</strain>
    </source>
</reference>
<evidence type="ECO:0008006" key="2">
    <source>
        <dbReference type="Google" id="ProtNLM"/>
    </source>
</evidence>